<dbReference type="CDD" id="cd07341">
    <property type="entry name" value="M56_BlaR1_MecR1_like"/>
    <property type="match status" value="1"/>
</dbReference>
<organism evidence="7 8">
    <name type="scientific">Dyella koreensis</name>
    <dbReference type="NCBI Taxonomy" id="311235"/>
    <lineage>
        <taxon>Bacteria</taxon>
        <taxon>Pseudomonadati</taxon>
        <taxon>Pseudomonadota</taxon>
        <taxon>Gammaproteobacteria</taxon>
        <taxon>Lysobacterales</taxon>
        <taxon>Rhodanobacteraceae</taxon>
        <taxon>Dyella</taxon>
    </lineage>
</organism>
<evidence type="ECO:0000256" key="1">
    <source>
        <dbReference type="ARBA" id="ARBA00004167"/>
    </source>
</evidence>
<feature type="transmembrane region" description="Helical" evidence="5">
    <location>
        <begin position="29"/>
        <end position="51"/>
    </location>
</feature>
<dbReference type="Gene3D" id="3.30.1150.10">
    <property type="match status" value="1"/>
</dbReference>
<feature type="transmembrane region" description="Helical" evidence="5">
    <location>
        <begin position="6"/>
        <end position="22"/>
    </location>
</feature>
<dbReference type="PROSITE" id="PS52015">
    <property type="entry name" value="TONB_CTD"/>
    <property type="match status" value="1"/>
</dbReference>
<evidence type="ECO:0000256" key="3">
    <source>
        <dbReference type="ARBA" id="ARBA00022989"/>
    </source>
</evidence>
<dbReference type="PANTHER" id="PTHR34978:SF3">
    <property type="entry name" value="SLR0241 PROTEIN"/>
    <property type="match status" value="1"/>
</dbReference>
<evidence type="ECO:0000256" key="5">
    <source>
        <dbReference type="SAM" id="Phobius"/>
    </source>
</evidence>
<sequence length="408" mass="44868">MHLPLLPLLASVTAGLLLTLCLRRLARHLFGATSAFTLWLCPLLFGAAVWLPAWPEKMAWIPPVVVQPALATLSMHGGSAPTTFHWLIALWIAGSGAMLLRLVVHYLQLRRQTQTLPMAMHDALRDSLGGLAHRQLRLHPAGPSVLWAPRPLLLLPSDFLQRHDEAERALVLQHELAHLSRGDAWWSLLAELVFALLWFHPLAWFALPRFRLDQELACDEVVLRASPTSRVRYAQTLLHSIGMDGMPVITPWLAEPQLKERLVMIQRPCPGFARRHAGHLLLLALMATSAMGAQAASPAAASKPASANMAYNVGHQPTYPADAIKNKEEGMVMLEVLVGTDGKALKVRNLANANTTHSASLIQAAVDTAQGWRFIPAEKNGKPVQIWARVPVQFNLAPLHDGRVSTKS</sequence>
<keyword evidence="2 5" id="KW-0812">Transmembrane</keyword>
<keyword evidence="8" id="KW-1185">Reference proteome</keyword>
<dbReference type="PANTHER" id="PTHR34978">
    <property type="entry name" value="POSSIBLE SENSOR-TRANSDUCER PROTEIN BLAR"/>
    <property type="match status" value="1"/>
</dbReference>
<dbReference type="RefSeq" id="WP_379984073.1">
    <property type="nucleotide sequence ID" value="NZ_JADIKD010000012.1"/>
</dbReference>
<accession>A0ABW8KAJ1</accession>
<gene>
    <name evidence="7" type="ORF">ISS97_21755</name>
</gene>
<feature type="domain" description="TonB C-terminal" evidence="6">
    <location>
        <begin position="304"/>
        <end position="403"/>
    </location>
</feature>
<dbReference type="Pfam" id="PF03544">
    <property type="entry name" value="TonB_C"/>
    <property type="match status" value="1"/>
</dbReference>
<proteinExistence type="predicted"/>
<evidence type="ECO:0000313" key="7">
    <source>
        <dbReference type="EMBL" id="MFK2919902.1"/>
    </source>
</evidence>
<keyword evidence="3 5" id="KW-1133">Transmembrane helix</keyword>
<evidence type="ECO:0000313" key="8">
    <source>
        <dbReference type="Proteomes" id="UP001620408"/>
    </source>
</evidence>
<keyword evidence="4 5" id="KW-0472">Membrane</keyword>
<feature type="transmembrane region" description="Helical" evidence="5">
    <location>
        <begin position="184"/>
        <end position="207"/>
    </location>
</feature>
<evidence type="ECO:0000256" key="4">
    <source>
        <dbReference type="ARBA" id="ARBA00023136"/>
    </source>
</evidence>
<dbReference type="Pfam" id="PF05569">
    <property type="entry name" value="Peptidase_M56"/>
    <property type="match status" value="1"/>
</dbReference>
<dbReference type="Proteomes" id="UP001620408">
    <property type="component" value="Unassembled WGS sequence"/>
</dbReference>
<comment type="subcellular location">
    <subcellularLocation>
        <location evidence="1">Membrane</location>
        <topology evidence="1">Single-pass membrane protein</topology>
    </subcellularLocation>
</comment>
<dbReference type="InterPro" id="IPR006260">
    <property type="entry name" value="TonB/TolA_C"/>
</dbReference>
<dbReference type="EMBL" id="JADIKD010000012">
    <property type="protein sequence ID" value="MFK2919902.1"/>
    <property type="molecule type" value="Genomic_DNA"/>
</dbReference>
<dbReference type="SUPFAM" id="SSF74653">
    <property type="entry name" value="TolA/TonB C-terminal domain"/>
    <property type="match status" value="1"/>
</dbReference>
<dbReference type="NCBIfam" id="TIGR01352">
    <property type="entry name" value="tonB_Cterm"/>
    <property type="match status" value="1"/>
</dbReference>
<reference evidence="7 8" key="1">
    <citation type="submission" date="2020-10" db="EMBL/GenBank/DDBJ databases">
        <title>Phylogeny of dyella-like bacteria.</title>
        <authorList>
            <person name="Fu J."/>
        </authorList>
    </citation>
    <scope>NUCLEOTIDE SEQUENCE [LARGE SCALE GENOMIC DNA]</scope>
    <source>
        <strain evidence="7 8">BB4</strain>
    </source>
</reference>
<feature type="transmembrane region" description="Helical" evidence="5">
    <location>
        <begin position="84"/>
        <end position="104"/>
    </location>
</feature>
<comment type="caution">
    <text evidence="7">The sequence shown here is derived from an EMBL/GenBank/DDBJ whole genome shotgun (WGS) entry which is preliminary data.</text>
</comment>
<dbReference type="InterPro" id="IPR008756">
    <property type="entry name" value="Peptidase_M56"/>
</dbReference>
<protein>
    <submittedName>
        <fullName evidence="7">TonB family protein</fullName>
    </submittedName>
</protein>
<dbReference type="InterPro" id="IPR037682">
    <property type="entry name" value="TonB_C"/>
</dbReference>
<evidence type="ECO:0000259" key="6">
    <source>
        <dbReference type="PROSITE" id="PS52015"/>
    </source>
</evidence>
<name>A0ABW8KAJ1_9GAMM</name>
<evidence type="ECO:0000256" key="2">
    <source>
        <dbReference type="ARBA" id="ARBA00022692"/>
    </source>
</evidence>
<dbReference type="InterPro" id="IPR052173">
    <property type="entry name" value="Beta-lactam_resp_regulator"/>
</dbReference>